<dbReference type="InterPro" id="IPR000644">
    <property type="entry name" value="CBS_dom"/>
</dbReference>
<protein>
    <submittedName>
        <fullName evidence="2">Uncharacterized protein</fullName>
    </submittedName>
</protein>
<comment type="caution">
    <text evidence="2">The sequence shown here is derived from an EMBL/GenBank/DDBJ whole genome shotgun (WGS) entry which is preliminary data.</text>
</comment>
<dbReference type="PROSITE" id="PS51371">
    <property type="entry name" value="CBS"/>
    <property type="match status" value="2"/>
</dbReference>
<dbReference type="Pfam" id="PF00571">
    <property type="entry name" value="CBS"/>
    <property type="match status" value="2"/>
</dbReference>
<dbReference type="OrthoDB" id="9799454at2"/>
<dbReference type="PANTHER" id="PTHR43080">
    <property type="entry name" value="CBS DOMAIN-CONTAINING PROTEIN CBSX3, MITOCHONDRIAL"/>
    <property type="match status" value="1"/>
</dbReference>
<evidence type="ECO:0000256" key="1">
    <source>
        <dbReference type="ARBA" id="ARBA00023122"/>
    </source>
</evidence>
<dbReference type="EMBL" id="MASW01000005">
    <property type="protein sequence ID" value="PXY22331.1"/>
    <property type="molecule type" value="Genomic_DNA"/>
</dbReference>
<sequence>MRIRDVMSSPVVAITADASPAEAAAVMREHGFTTLPVLDRHGRLLGLVTEADLARSYFASQTGRGSTPEDGVLLAGERTVADLMAPHATAVGPDDEVPVVAAVMLEAGRRCVPVVAGGQVVGIVSWRDLVALLTHR</sequence>
<evidence type="ECO:0000313" key="2">
    <source>
        <dbReference type="EMBL" id="PXY22331.1"/>
    </source>
</evidence>
<dbReference type="SMART" id="SM00116">
    <property type="entry name" value="CBS"/>
    <property type="match status" value="2"/>
</dbReference>
<dbReference type="AlphaFoldDB" id="A0A2V4AS16"/>
<keyword evidence="3" id="KW-1185">Reference proteome</keyword>
<reference evidence="2 3" key="1">
    <citation type="submission" date="2016-07" db="EMBL/GenBank/DDBJ databases">
        <title>Draft genome sequence of Prauserella muralis DSM 45305, isolated from a mould-covered wall in an indoor environment.</title>
        <authorList>
            <person name="Ruckert C."/>
            <person name="Albersmeier A."/>
            <person name="Jiang C.-L."/>
            <person name="Jiang Y."/>
            <person name="Kalinowski J."/>
            <person name="Schneider O."/>
            <person name="Winkler A."/>
            <person name="Zotchev S.B."/>
        </authorList>
    </citation>
    <scope>NUCLEOTIDE SEQUENCE [LARGE SCALE GENOMIC DNA]</scope>
    <source>
        <strain evidence="2 3">DSM 45305</strain>
    </source>
</reference>
<dbReference type="InterPro" id="IPR051257">
    <property type="entry name" value="Diverse_CBS-Domain"/>
</dbReference>
<accession>A0A2V4AS16</accession>
<name>A0A2V4AS16_9PSEU</name>
<dbReference type="SUPFAM" id="SSF54631">
    <property type="entry name" value="CBS-domain pair"/>
    <property type="match status" value="1"/>
</dbReference>
<organism evidence="2 3">
    <name type="scientific">Prauserella muralis</name>
    <dbReference type="NCBI Taxonomy" id="588067"/>
    <lineage>
        <taxon>Bacteria</taxon>
        <taxon>Bacillati</taxon>
        <taxon>Actinomycetota</taxon>
        <taxon>Actinomycetes</taxon>
        <taxon>Pseudonocardiales</taxon>
        <taxon>Pseudonocardiaceae</taxon>
        <taxon>Prauserella</taxon>
    </lineage>
</organism>
<dbReference type="Gene3D" id="3.10.580.10">
    <property type="entry name" value="CBS-domain"/>
    <property type="match status" value="1"/>
</dbReference>
<dbReference type="RefSeq" id="WP_112282934.1">
    <property type="nucleotide sequence ID" value="NZ_MASW01000005.1"/>
</dbReference>
<dbReference type="Proteomes" id="UP000249915">
    <property type="component" value="Unassembled WGS sequence"/>
</dbReference>
<dbReference type="PANTHER" id="PTHR43080:SF2">
    <property type="entry name" value="CBS DOMAIN-CONTAINING PROTEIN"/>
    <property type="match status" value="1"/>
</dbReference>
<keyword evidence="1" id="KW-0129">CBS domain</keyword>
<evidence type="ECO:0000313" key="3">
    <source>
        <dbReference type="Proteomes" id="UP000249915"/>
    </source>
</evidence>
<proteinExistence type="predicted"/>
<gene>
    <name evidence="2" type="ORF">BAY60_20895</name>
</gene>
<dbReference type="InterPro" id="IPR046342">
    <property type="entry name" value="CBS_dom_sf"/>
</dbReference>